<dbReference type="Gene3D" id="4.10.240.10">
    <property type="entry name" value="Zn(2)-C6 fungal-type DNA-binding domain"/>
    <property type="match status" value="1"/>
</dbReference>
<name>A0A109V0H2_9SACH</name>
<dbReference type="GO" id="GO:0008270">
    <property type="term" value="F:zinc ion binding"/>
    <property type="evidence" value="ECO:0007669"/>
    <property type="project" value="InterPro"/>
</dbReference>
<dbReference type="RefSeq" id="XP_017989554.1">
    <property type="nucleotide sequence ID" value="XM_018134174.1"/>
</dbReference>
<proteinExistence type="predicted"/>
<feature type="transmembrane region" description="Helical" evidence="2">
    <location>
        <begin position="491"/>
        <end position="512"/>
    </location>
</feature>
<dbReference type="CDD" id="cd00067">
    <property type="entry name" value="GAL4"/>
    <property type="match status" value="1"/>
</dbReference>
<evidence type="ECO:0000313" key="4">
    <source>
        <dbReference type="EMBL" id="AMD22558.1"/>
    </source>
</evidence>
<dbReference type="InterPro" id="IPR001138">
    <property type="entry name" value="Zn2Cys6_DnaBD"/>
</dbReference>
<feature type="transmembrane region" description="Helical" evidence="2">
    <location>
        <begin position="468"/>
        <end position="485"/>
    </location>
</feature>
<dbReference type="PANTHER" id="PTHR31405:SF8">
    <property type="entry name" value="TRANSCRIPTION FACTOR PDR8-RELATED"/>
    <property type="match status" value="1"/>
</dbReference>
<dbReference type="EMBL" id="CP014248">
    <property type="protein sequence ID" value="AMD22558.1"/>
    <property type="molecule type" value="Genomic_DNA"/>
</dbReference>
<dbReference type="AlphaFoldDB" id="A0A109V0H2"/>
<feature type="compositionally biased region" description="Low complexity" evidence="1">
    <location>
        <begin position="673"/>
        <end position="685"/>
    </location>
</feature>
<evidence type="ECO:0000259" key="3">
    <source>
        <dbReference type="PROSITE" id="PS50048"/>
    </source>
</evidence>
<keyword evidence="2" id="KW-1133">Transmembrane helix</keyword>
<accession>A0A109V0H2</accession>
<keyword evidence="2" id="KW-0472">Membrane</keyword>
<dbReference type="PROSITE" id="PS00463">
    <property type="entry name" value="ZN2_CY6_FUNGAL_1"/>
    <property type="match status" value="1"/>
</dbReference>
<dbReference type="PROSITE" id="PS50048">
    <property type="entry name" value="ZN2_CY6_FUNGAL_2"/>
    <property type="match status" value="1"/>
</dbReference>
<feature type="region of interest" description="Disordered" evidence="1">
    <location>
        <begin position="663"/>
        <end position="685"/>
    </location>
</feature>
<organism evidence="4 5">
    <name type="scientific">Eremothecium sinecaudum</name>
    <dbReference type="NCBI Taxonomy" id="45286"/>
    <lineage>
        <taxon>Eukaryota</taxon>
        <taxon>Fungi</taxon>
        <taxon>Dikarya</taxon>
        <taxon>Ascomycota</taxon>
        <taxon>Saccharomycotina</taxon>
        <taxon>Saccharomycetes</taxon>
        <taxon>Saccharomycetales</taxon>
        <taxon>Saccharomycetaceae</taxon>
        <taxon>Eremothecium</taxon>
    </lineage>
</organism>
<dbReference type="PANTHER" id="PTHR31405">
    <property type="entry name" value="TRANSCRIPTION FACTOR PDR8-RELATED"/>
    <property type="match status" value="1"/>
</dbReference>
<protein>
    <submittedName>
        <fullName evidence="4">HHL212Wp</fullName>
    </submittedName>
</protein>
<dbReference type="Proteomes" id="UP000243052">
    <property type="component" value="Chromosome viii"/>
</dbReference>
<dbReference type="InterPro" id="IPR052693">
    <property type="entry name" value="Yeast_MDR_Regulatory"/>
</dbReference>
<dbReference type="CDD" id="cd12148">
    <property type="entry name" value="fungal_TF_MHR"/>
    <property type="match status" value="1"/>
</dbReference>
<gene>
    <name evidence="4" type="ORF">AW171_hschr84607</name>
</gene>
<dbReference type="GeneID" id="28725917"/>
<reference evidence="4 5" key="1">
    <citation type="submission" date="2016-01" db="EMBL/GenBank/DDBJ databases">
        <title>Genome sequence of the yeast Holleya sinecauda.</title>
        <authorList>
            <person name="Dietrich F.S."/>
        </authorList>
    </citation>
    <scope>NUCLEOTIDE SEQUENCE [LARGE SCALE GENOMIC DNA]</scope>
    <source>
        <strain evidence="4 5">ATCC 58844</strain>
    </source>
</reference>
<evidence type="ECO:0000256" key="1">
    <source>
        <dbReference type="SAM" id="MobiDB-lite"/>
    </source>
</evidence>
<dbReference type="SMART" id="SM00066">
    <property type="entry name" value="GAL4"/>
    <property type="match status" value="1"/>
</dbReference>
<keyword evidence="5" id="KW-1185">Reference proteome</keyword>
<dbReference type="Pfam" id="PF00172">
    <property type="entry name" value="Zn_clus"/>
    <property type="match status" value="1"/>
</dbReference>
<dbReference type="GO" id="GO:0000981">
    <property type="term" value="F:DNA-binding transcription factor activity, RNA polymerase II-specific"/>
    <property type="evidence" value="ECO:0007669"/>
    <property type="project" value="InterPro"/>
</dbReference>
<evidence type="ECO:0000313" key="5">
    <source>
        <dbReference type="Proteomes" id="UP000243052"/>
    </source>
</evidence>
<dbReference type="SUPFAM" id="SSF57701">
    <property type="entry name" value="Zn2/Cys6 DNA-binding domain"/>
    <property type="match status" value="1"/>
</dbReference>
<keyword evidence="2" id="KW-0812">Transmembrane</keyword>
<dbReference type="STRING" id="45286.A0A109V0H2"/>
<evidence type="ECO:0000256" key="2">
    <source>
        <dbReference type="SAM" id="Phobius"/>
    </source>
</evidence>
<dbReference type="OrthoDB" id="4356994at2759"/>
<feature type="domain" description="Zn(2)-C6 fungal-type" evidence="3">
    <location>
        <begin position="18"/>
        <end position="49"/>
    </location>
</feature>
<sequence length="824" mass="95010">MVEPDGKVVKTRRKVSKSCVFCRKRRVKCDKARPKCSTCIAKGLPECVYLSEFTHDVNSRELFSSTPNVELLIRIDQLETELARMKSELTPLMYPQQQEKGETVDPLNKLSRFHLVIEKQGRTIFYGPTSYRAVVASVSPRFYKYFTSIWKYLRKTRSTWKKANQYSAMSELDMIETPILTGNARSILEALCLCLPSYEVVERALNLAFKSPFYRNLSFLDRDKVMQDFYTCFMKGTNDLLTGESPIIRLIPTGKKNYYTVGVIVVLLCIIHFGNHVPLDVELFIKYLSTSFNGKVFYVERVEFFVLRFYYRNLFGKNGGDCIHTVFFAEEAITTAIHMGFHKDINDLYKNHPVYKDRILYLENLWHWVLFIDVEVSLSMGVPLHISEKFVTSESILDRNTGSLYFLKEVIVKFRSILNRIYSPVGTPDLKALIEEIREFVRRNYKSLSFYLDGQNLTGQEYMELESLMFFMSTMFHLAMVNLIINDDRSPVIFATILQYILFTIKLTMVVIQRYFDLDSVYYPERVANPTKLPLIHLHQGISLMAKMSPRSIAEYYTLLFDLHTCGDVYSERNGIPDVPVSETFDLDIKSLEVPDDHHVSIPAAAAEIDKLFDDFLSGASAKLLSVLKRTYPFVVMTSLERICKVVLQGAFESQDTMFTSMRNQPTGTYSTSNSKNVQQDQQQRNVSQQYQNMQTPPGHAYPVLMYHSEQSNQGKQFTGNNRPYVGLDISKQASIPTHPALYESRPRLPEPSQPTQFGNVPNSVYSQSMYLTPGFDQQIMKSVMDQVWTNFDTEIDDWVTTSNGPFNQFSNLFKVNESQDEEN</sequence>
<feature type="compositionally biased region" description="Polar residues" evidence="1">
    <location>
        <begin position="663"/>
        <end position="672"/>
    </location>
</feature>
<dbReference type="InterPro" id="IPR036864">
    <property type="entry name" value="Zn2-C6_fun-type_DNA-bd_sf"/>
</dbReference>